<evidence type="ECO:0000259" key="2">
    <source>
        <dbReference type="PROSITE" id="PS50802"/>
    </source>
</evidence>
<feature type="domain" description="OTU" evidence="2">
    <location>
        <begin position="158"/>
        <end position="293"/>
    </location>
</feature>
<sequence>MKEIVIRHRKEQKDLVSRATGMKKQANKKTRKRVLKQIRELEEEMKERHTQELIKVEGGNDFEEDNVDVKITPEMLLAQLEIEEKKKSEEQAEAEKSNDDTTTPTPRSHRNRQRERIARRNAELKEKQEQARLEAERMPNPRDIELKNISDLCRVNHLQPFEITPDGHCLFASIADQLMLRHEIEMSVQELRTKAAEYIRSNPDTFTSFLFDEKTMRVRDISDYTRELETTAMWGGDLEILALSKVFDCPISVMMGGREPLKMNEDGQQPELKIVYYQHTFGLGEHYNSLRDESKSELKPEPNTEWKSVSKTDSKSEGTYEAVDSQVVD</sequence>
<feature type="compositionally biased region" description="Basic and acidic residues" evidence="1">
    <location>
        <begin position="1"/>
        <end position="16"/>
    </location>
</feature>
<keyword evidence="4" id="KW-1185">Reference proteome</keyword>
<feature type="compositionally biased region" description="Basic and acidic residues" evidence="1">
    <location>
        <begin position="85"/>
        <end position="99"/>
    </location>
</feature>
<dbReference type="InterPro" id="IPR050704">
    <property type="entry name" value="Peptidase_C85-like"/>
</dbReference>
<feature type="compositionally biased region" description="Basic and acidic residues" evidence="1">
    <location>
        <begin position="114"/>
        <end position="139"/>
    </location>
</feature>
<dbReference type="OrthoDB" id="415023at2759"/>
<dbReference type="RefSeq" id="XP_038777357.1">
    <property type="nucleotide sequence ID" value="XM_038921429.1"/>
</dbReference>
<dbReference type="Proteomes" id="UP000662931">
    <property type="component" value="Chromosome 1"/>
</dbReference>
<evidence type="ECO:0000313" key="4">
    <source>
        <dbReference type="Proteomes" id="UP000662931"/>
    </source>
</evidence>
<feature type="region of interest" description="Disordered" evidence="1">
    <location>
        <begin position="291"/>
        <end position="329"/>
    </location>
</feature>
<proteinExistence type="predicted"/>
<dbReference type="EMBL" id="CP064812">
    <property type="protein sequence ID" value="QPG73792.1"/>
    <property type="molecule type" value="Genomic_DNA"/>
</dbReference>
<dbReference type="PANTHER" id="PTHR12419:SF10">
    <property type="entry name" value="DEUBIQUITINASE OTUD6B"/>
    <property type="match status" value="1"/>
</dbReference>
<dbReference type="Gene3D" id="3.90.70.80">
    <property type="match status" value="1"/>
</dbReference>
<protein>
    <recommendedName>
        <fullName evidence="2">OTU domain-containing protein</fullName>
    </recommendedName>
</protein>
<feature type="region of interest" description="Disordered" evidence="1">
    <location>
        <begin position="85"/>
        <end position="139"/>
    </location>
</feature>
<dbReference type="GO" id="GO:0004843">
    <property type="term" value="F:cysteine-type deubiquitinase activity"/>
    <property type="evidence" value="ECO:0007669"/>
    <property type="project" value="TreeGrafter"/>
</dbReference>
<dbReference type="PROSITE" id="PS50802">
    <property type="entry name" value="OTU"/>
    <property type="match status" value="1"/>
</dbReference>
<dbReference type="AlphaFoldDB" id="A0A875S105"/>
<evidence type="ECO:0000313" key="3">
    <source>
        <dbReference type="EMBL" id="QPG73792.1"/>
    </source>
</evidence>
<dbReference type="PANTHER" id="PTHR12419">
    <property type="entry name" value="OTU DOMAIN CONTAINING PROTEIN"/>
    <property type="match status" value="1"/>
</dbReference>
<dbReference type="Pfam" id="PF02338">
    <property type="entry name" value="OTU"/>
    <property type="match status" value="1"/>
</dbReference>
<name>A0A875S105_EENNA</name>
<dbReference type="InterPro" id="IPR003323">
    <property type="entry name" value="OTU_dom"/>
</dbReference>
<feature type="compositionally biased region" description="Basic and acidic residues" evidence="1">
    <location>
        <begin position="291"/>
        <end position="318"/>
    </location>
</feature>
<dbReference type="GeneID" id="62194507"/>
<dbReference type="CDD" id="cd22762">
    <property type="entry name" value="OTU_fungi_OTU2-like"/>
    <property type="match status" value="1"/>
</dbReference>
<accession>A0A875S105</accession>
<dbReference type="SUPFAM" id="SSF54001">
    <property type="entry name" value="Cysteine proteinases"/>
    <property type="match status" value="1"/>
</dbReference>
<dbReference type="KEGG" id="bnn:FOA43_001106"/>
<dbReference type="InterPro" id="IPR049771">
    <property type="entry name" value="OTU2-like_OTU"/>
</dbReference>
<dbReference type="InterPro" id="IPR038765">
    <property type="entry name" value="Papain-like_cys_pep_sf"/>
</dbReference>
<gene>
    <name evidence="3" type="ORF">FOA43_001106</name>
</gene>
<evidence type="ECO:0000256" key="1">
    <source>
        <dbReference type="SAM" id="MobiDB-lite"/>
    </source>
</evidence>
<organism evidence="3 4">
    <name type="scientific">Eeniella nana</name>
    <name type="common">Yeast</name>
    <name type="synonym">Brettanomyces nanus</name>
    <dbReference type="NCBI Taxonomy" id="13502"/>
    <lineage>
        <taxon>Eukaryota</taxon>
        <taxon>Fungi</taxon>
        <taxon>Dikarya</taxon>
        <taxon>Ascomycota</taxon>
        <taxon>Saccharomycotina</taxon>
        <taxon>Pichiomycetes</taxon>
        <taxon>Pichiales</taxon>
        <taxon>Pichiaceae</taxon>
        <taxon>Brettanomyces</taxon>
    </lineage>
</organism>
<reference evidence="3" key="1">
    <citation type="submission" date="2020-10" db="EMBL/GenBank/DDBJ databases">
        <authorList>
            <person name="Roach M.J.R."/>
        </authorList>
    </citation>
    <scope>NUCLEOTIDE SEQUENCE</scope>
    <source>
        <strain evidence="3">CBS 1945</strain>
    </source>
</reference>
<feature type="region of interest" description="Disordered" evidence="1">
    <location>
        <begin position="1"/>
        <end position="33"/>
    </location>
</feature>
<dbReference type="GO" id="GO:0016579">
    <property type="term" value="P:protein deubiquitination"/>
    <property type="evidence" value="ECO:0007669"/>
    <property type="project" value="TreeGrafter"/>
</dbReference>